<comment type="caution">
    <text evidence="2">The sequence shown here is derived from an EMBL/GenBank/DDBJ whole genome shotgun (WGS) entry which is preliminary data.</text>
</comment>
<feature type="domain" description="Chromo" evidence="1">
    <location>
        <begin position="109"/>
        <end position="152"/>
    </location>
</feature>
<dbReference type="AlphaFoldDB" id="A0AAV8SKF2"/>
<organism evidence="2 3">
    <name type="scientific">Erythroxylum novogranatense</name>
    <dbReference type="NCBI Taxonomy" id="1862640"/>
    <lineage>
        <taxon>Eukaryota</taxon>
        <taxon>Viridiplantae</taxon>
        <taxon>Streptophyta</taxon>
        <taxon>Embryophyta</taxon>
        <taxon>Tracheophyta</taxon>
        <taxon>Spermatophyta</taxon>
        <taxon>Magnoliopsida</taxon>
        <taxon>eudicotyledons</taxon>
        <taxon>Gunneridae</taxon>
        <taxon>Pentapetalae</taxon>
        <taxon>rosids</taxon>
        <taxon>fabids</taxon>
        <taxon>Malpighiales</taxon>
        <taxon>Erythroxylaceae</taxon>
        <taxon>Erythroxylum</taxon>
    </lineage>
</organism>
<gene>
    <name evidence="2" type="ORF">K2173_006499</name>
</gene>
<dbReference type="Pfam" id="PF00385">
    <property type="entry name" value="Chromo"/>
    <property type="match status" value="1"/>
</dbReference>
<dbReference type="InterPro" id="IPR016197">
    <property type="entry name" value="Chromo-like_dom_sf"/>
</dbReference>
<accession>A0AAV8SKF2</accession>
<dbReference type="InterPro" id="IPR012337">
    <property type="entry name" value="RNaseH-like_sf"/>
</dbReference>
<dbReference type="SUPFAM" id="SSF54160">
    <property type="entry name" value="Chromo domain-like"/>
    <property type="match status" value="1"/>
</dbReference>
<dbReference type="PANTHER" id="PTHR46148">
    <property type="entry name" value="CHROMO DOMAIN-CONTAINING PROTEIN"/>
    <property type="match status" value="1"/>
</dbReference>
<protein>
    <recommendedName>
        <fullName evidence="1">Chromo domain-containing protein</fullName>
    </recommendedName>
</protein>
<dbReference type="GO" id="GO:0003676">
    <property type="term" value="F:nucleic acid binding"/>
    <property type="evidence" value="ECO:0007669"/>
    <property type="project" value="InterPro"/>
</dbReference>
<dbReference type="Gene3D" id="3.30.420.10">
    <property type="entry name" value="Ribonuclease H-like superfamily/Ribonuclease H"/>
    <property type="match status" value="1"/>
</dbReference>
<dbReference type="PANTHER" id="PTHR46148:SF60">
    <property type="entry name" value="CHROMO DOMAIN-CONTAINING PROTEIN"/>
    <property type="match status" value="1"/>
</dbReference>
<evidence type="ECO:0000259" key="1">
    <source>
        <dbReference type="Pfam" id="PF00385"/>
    </source>
</evidence>
<dbReference type="EMBL" id="JAIWQS010000010">
    <property type="protein sequence ID" value="KAJ8752697.1"/>
    <property type="molecule type" value="Genomic_DNA"/>
</dbReference>
<sequence length="156" mass="18437">MVDGVLRCGDELCVHDINGLRQKIMHEAHYAPYSLNFSTAFHPQTDGQSKRTIQTLEDMLRMCVLDFGGDWELFHISMLRKYIPDPSHILQTPEVNITEDLSYEETPVAIIDRQIRKLRNKDIPMIKVQWQNQRIEECTWETEESMRSRYPQLFPQ</sequence>
<keyword evidence="3" id="KW-1185">Reference proteome</keyword>
<proteinExistence type="predicted"/>
<name>A0AAV8SKF2_9ROSI</name>
<evidence type="ECO:0000313" key="2">
    <source>
        <dbReference type="EMBL" id="KAJ8752697.1"/>
    </source>
</evidence>
<dbReference type="InterPro" id="IPR036397">
    <property type="entry name" value="RNaseH_sf"/>
</dbReference>
<dbReference type="InterPro" id="IPR023780">
    <property type="entry name" value="Chromo_domain"/>
</dbReference>
<reference evidence="2 3" key="1">
    <citation type="submission" date="2021-09" db="EMBL/GenBank/DDBJ databases">
        <title>Genomic insights and catalytic innovation underlie evolution of tropane alkaloids biosynthesis.</title>
        <authorList>
            <person name="Wang Y.-J."/>
            <person name="Tian T."/>
            <person name="Huang J.-P."/>
            <person name="Huang S.-X."/>
        </authorList>
    </citation>
    <scope>NUCLEOTIDE SEQUENCE [LARGE SCALE GENOMIC DNA]</scope>
    <source>
        <strain evidence="2">KIB-2018</strain>
        <tissue evidence="2">Leaf</tissue>
    </source>
</reference>
<dbReference type="Proteomes" id="UP001159364">
    <property type="component" value="Linkage Group LG10"/>
</dbReference>
<dbReference type="SUPFAM" id="SSF53098">
    <property type="entry name" value="Ribonuclease H-like"/>
    <property type="match status" value="1"/>
</dbReference>
<evidence type="ECO:0000313" key="3">
    <source>
        <dbReference type="Proteomes" id="UP001159364"/>
    </source>
</evidence>